<protein>
    <submittedName>
        <fullName evidence="1">Uncharacterized protein</fullName>
    </submittedName>
</protein>
<dbReference type="AlphaFoldDB" id="A0A2M4DD91"/>
<organism evidence="1">
    <name type="scientific">Anopheles darlingi</name>
    <name type="common">Mosquito</name>
    <dbReference type="NCBI Taxonomy" id="43151"/>
    <lineage>
        <taxon>Eukaryota</taxon>
        <taxon>Metazoa</taxon>
        <taxon>Ecdysozoa</taxon>
        <taxon>Arthropoda</taxon>
        <taxon>Hexapoda</taxon>
        <taxon>Insecta</taxon>
        <taxon>Pterygota</taxon>
        <taxon>Neoptera</taxon>
        <taxon>Endopterygota</taxon>
        <taxon>Diptera</taxon>
        <taxon>Nematocera</taxon>
        <taxon>Culicoidea</taxon>
        <taxon>Culicidae</taxon>
        <taxon>Anophelinae</taxon>
        <taxon>Anopheles</taxon>
    </lineage>
</organism>
<proteinExistence type="predicted"/>
<accession>A0A2M4DD91</accession>
<dbReference type="EMBL" id="GGFL01011253">
    <property type="protein sequence ID" value="MBW75431.1"/>
    <property type="molecule type" value="Transcribed_RNA"/>
</dbReference>
<name>A0A2M4DD91_ANODA</name>
<sequence length="77" mass="8108">MLVIARHVAELVAAAVAAVAVVGEAVVADSTVVVVVAAELAMPLLLRGKQLEPLTLLTLDDDDGEAVVAEVRHYHRR</sequence>
<reference evidence="1" key="1">
    <citation type="submission" date="2018-01" db="EMBL/GenBank/DDBJ databases">
        <title>An insight into the sialome of Amazonian anophelines.</title>
        <authorList>
            <person name="Ribeiro J.M."/>
            <person name="Scarpassa V."/>
            <person name="Calvo E."/>
        </authorList>
    </citation>
    <scope>NUCLEOTIDE SEQUENCE</scope>
</reference>
<evidence type="ECO:0000313" key="1">
    <source>
        <dbReference type="EMBL" id="MBW75431.1"/>
    </source>
</evidence>